<dbReference type="InterPro" id="IPR015422">
    <property type="entry name" value="PyrdxlP-dep_Trfase_small"/>
</dbReference>
<dbReference type="Gene3D" id="3.90.1150.10">
    <property type="entry name" value="Aspartate Aminotransferase, domain 1"/>
    <property type="match status" value="1"/>
</dbReference>
<dbReference type="PIRSF" id="PIRSF000521">
    <property type="entry name" value="Transaminase_4ab_Lys_Orn"/>
    <property type="match status" value="1"/>
</dbReference>
<dbReference type="InterPro" id="IPR050103">
    <property type="entry name" value="Class-III_PLP-dep_AT"/>
</dbReference>
<dbReference type="SUPFAM" id="SSF53383">
    <property type="entry name" value="PLP-dependent transferases"/>
    <property type="match status" value="1"/>
</dbReference>
<keyword evidence="2 6" id="KW-0032">Aminotransferase</keyword>
<dbReference type="Gene3D" id="3.40.640.10">
    <property type="entry name" value="Type I PLP-dependent aspartate aminotransferase-like (Major domain)"/>
    <property type="match status" value="1"/>
</dbReference>
<dbReference type="NCBIfam" id="NF002325">
    <property type="entry name" value="PRK01278.1"/>
    <property type="match status" value="1"/>
</dbReference>
<reference evidence="7" key="1">
    <citation type="journal article" date="2016" name="Genome Announc.">
        <title>Complete genome sequence of Alkaliphilus metalliredigens strain QYMF, an alkaliphilic and metal-reducing bacterium isolated from borax-contaminated leachate ponds.</title>
        <authorList>
            <person name="Hwang C."/>
            <person name="Copeland A."/>
            <person name="Lucas S."/>
            <person name="Lapidus A."/>
            <person name="Barry K."/>
            <person name="Detter J.C."/>
            <person name="Glavina Del Rio T."/>
            <person name="Hammon N."/>
            <person name="Israni S."/>
            <person name="Dalin E."/>
            <person name="Tice H."/>
            <person name="Pitluck S."/>
            <person name="Chertkov O."/>
            <person name="Brettin T."/>
            <person name="Bruce D."/>
            <person name="Han C."/>
            <person name="Schmutz J."/>
            <person name="Larimer F."/>
            <person name="Land M.L."/>
            <person name="Hauser L."/>
            <person name="Kyrpides N."/>
            <person name="Mikhailova N."/>
            <person name="Ye Q."/>
            <person name="Zhou J."/>
            <person name="Richardson P."/>
            <person name="Fields M.W."/>
        </authorList>
    </citation>
    <scope>NUCLEOTIDE SEQUENCE [LARGE SCALE GENOMIC DNA]</scope>
    <source>
        <strain evidence="7">QYMF</strain>
    </source>
</reference>
<evidence type="ECO:0000313" key="6">
    <source>
        <dbReference type="EMBL" id="ABR49331.1"/>
    </source>
</evidence>
<keyword evidence="4 5" id="KW-0663">Pyridoxal phosphate</keyword>
<keyword evidence="3 6" id="KW-0808">Transferase</keyword>
<dbReference type="STRING" id="293826.Amet_3193"/>
<dbReference type="Pfam" id="PF00202">
    <property type="entry name" value="Aminotran_3"/>
    <property type="match status" value="1"/>
</dbReference>
<dbReference type="EMBL" id="CP000724">
    <property type="protein sequence ID" value="ABR49331.1"/>
    <property type="molecule type" value="Genomic_DNA"/>
</dbReference>
<evidence type="ECO:0000256" key="1">
    <source>
        <dbReference type="ARBA" id="ARBA00001933"/>
    </source>
</evidence>
<dbReference type="HOGENOM" id="CLU_016922_10_1_9"/>
<comment type="cofactor">
    <cofactor evidence="1">
        <name>pyridoxal 5'-phosphate</name>
        <dbReference type="ChEBI" id="CHEBI:597326"/>
    </cofactor>
</comment>
<dbReference type="PROSITE" id="PS00600">
    <property type="entry name" value="AA_TRANSFER_CLASS_3"/>
    <property type="match status" value="1"/>
</dbReference>
<evidence type="ECO:0000313" key="7">
    <source>
        <dbReference type="Proteomes" id="UP000001572"/>
    </source>
</evidence>
<dbReference type="PANTHER" id="PTHR11986:SF79">
    <property type="entry name" value="ACETYLORNITHINE AMINOTRANSFERASE, MITOCHONDRIAL"/>
    <property type="match status" value="1"/>
</dbReference>
<dbReference type="GO" id="GO:0030170">
    <property type="term" value="F:pyridoxal phosphate binding"/>
    <property type="evidence" value="ECO:0007669"/>
    <property type="project" value="InterPro"/>
</dbReference>
<comment type="similarity">
    <text evidence="5">Belongs to the class-III pyridoxal-phosphate-dependent aminotransferase family.</text>
</comment>
<dbReference type="GO" id="GO:0008483">
    <property type="term" value="F:transaminase activity"/>
    <property type="evidence" value="ECO:0007669"/>
    <property type="project" value="UniProtKB-KW"/>
</dbReference>
<accession>A6TT13</accession>
<dbReference type="CDD" id="cd00610">
    <property type="entry name" value="OAT_like"/>
    <property type="match status" value="1"/>
</dbReference>
<dbReference type="InterPro" id="IPR015421">
    <property type="entry name" value="PyrdxlP-dep_Trfase_major"/>
</dbReference>
<evidence type="ECO:0000256" key="2">
    <source>
        <dbReference type="ARBA" id="ARBA00022576"/>
    </source>
</evidence>
<dbReference type="KEGG" id="amt:Amet_3193"/>
<evidence type="ECO:0000256" key="5">
    <source>
        <dbReference type="RuleBase" id="RU003560"/>
    </source>
</evidence>
<keyword evidence="7" id="KW-1185">Reference proteome</keyword>
<evidence type="ECO:0000256" key="3">
    <source>
        <dbReference type="ARBA" id="ARBA00022679"/>
    </source>
</evidence>
<dbReference type="eggNOG" id="COG4992">
    <property type="taxonomic scope" value="Bacteria"/>
</dbReference>
<dbReference type="GO" id="GO:0042802">
    <property type="term" value="F:identical protein binding"/>
    <property type="evidence" value="ECO:0007669"/>
    <property type="project" value="TreeGrafter"/>
</dbReference>
<name>A6TT13_ALKMQ</name>
<dbReference type="Proteomes" id="UP000001572">
    <property type="component" value="Chromosome"/>
</dbReference>
<organism evidence="6 7">
    <name type="scientific">Alkaliphilus metalliredigens (strain QYMF)</name>
    <dbReference type="NCBI Taxonomy" id="293826"/>
    <lineage>
        <taxon>Bacteria</taxon>
        <taxon>Bacillati</taxon>
        <taxon>Bacillota</taxon>
        <taxon>Clostridia</taxon>
        <taxon>Peptostreptococcales</taxon>
        <taxon>Natronincolaceae</taxon>
        <taxon>Alkaliphilus</taxon>
    </lineage>
</organism>
<dbReference type="InterPro" id="IPR049704">
    <property type="entry name" value="Aminotrans_3_PPA_site"/>
</dbReference>
<dbReference type="InterPro" id="IPR005814">
    <property type="entry name" value="Aminotrans_3"/>
</dbReference>
<proteinExistence type="inferred from homology"/>
<evidence type="ECO:0000256" key="4">
    <source>
        <dbReference type="ARBA" id="ARBA00022898"/>
    </source>
</evidence>
<gene>
    <name evidence="6" type="ordered locus">Amet_3193</name>
</gene>
<protein>
    <submittedName>
        <fullName evidence="6">Aminotransferase class-III</fullName>
    </submittedName>
</protein>
<dbReference type="InterPro" id="IPR015424">
    <property type="entry name" value="PyrdxlP-dep_Trfase"/>
</dbReference>
<dbReference type="AlphaFoldDB" id="A6TT13"/>
<dbReference type="FunFam" id="3.40.640.10:FF:000004">
    <property type="entry name" value="Acetylornithine aminotransferase"/>
    <property type="match status" value="1"/>
</dbReference>
<sequence>MKRDWMKLDQAYLLPTYGRMPVVVADARGATITDVEGKCYLDLFAGLAVNVLGHGHPALMEELEEQSKRFLHISNFFYNIPAIELAEKMIERTFPGKIFFTNSGAESTEAMIKYIHKYSKGNNGKGVVVFENSFHGRTLGALKLTRMNNVQQDFPTIKFPVHEIPTEDIQALESCFKTHQPAAFLFEPISGSGGVHVISTEFMERAQALCEAHGVLFCVDEIQTGIGRTGRLFAYEYSDVKPDLLLFAKGVGGGLPLGGIIVAEKISHYFKPGDHGTTFAPNPLSSSLGRRTLEVIDNVFLQQVREKGEYMIKKLEALKVTFPHSIGDIRGRGLMIGVEILKGSQTLKQNFLEREMLVNMTSGNILRLIPPLVIEKEEIDRFISVFEEIMTR</sequence>
<dbReference type="RefSeq" id="WP_012064296.1">
    <property type="nucleotide sequence ID" value="NC_009633.1"/>
</dbReference>
<dbReference type="PANTHER" id="PTHR11986">
    <property type="entry name" value="AMINOTRANSFERASE CLASS III"/>
    <property type="match status" value="1"/>
</dbReference>